<reference evidence="3" key="1">
    <citation type="journal article" date="2019" name="Int. J. Syst. Evol. Microbiol.">
        <title>The Global Catalogue of Microorganisms (GCM) 10K type strain sequencing project: providing services to taxonomists for standard genome sequencing and annotation.</title>
        <authorList>
            <consortium name="The Broad Institute Genomics Platform"/>
            <consortium name="The Broad Institute Genome Sequencing Center for Infectious Disease"/>
            <person name="Wu L."/>
            <person name="Ma J."/>
        </authorList>
    </citation>
    <scope>NUCLEOTIDE SEQUENCE [LARGE SCALE GENOMIC DNA]</scope>
    <source>
        <strain evidence="3">JCM 17630</strain>
    </source>
</reference>
<sequence>MKQGEENFEFVKDKEDEKGNYIFQKDKITKYGFYFVGIVLILIILVTILM</sequence>
<keyword evidence="3" id="KW-1185">Reference proteome</keyword>
<protein>
    <submittedName>
        <fullName evidence="2">Uncharacterized protein</fullName>
    </submittedName>
</protein>
<comment type="caution">
    <text evidence="2">The sequence shown here is derived from an EMBL/GenBank/DDBJ whole genome shotgun (WGS) entry which is preliminary data.</text>
</comment>
<keyword evidence="1" id="KW-0812">Transmembrane</keyword>
<organism evidence="2 3">
    <name type="scientific">Postechiella marina</name>
    <dbReference type="NCBI Taxonomy" id="943941"/>
    <lineage>
        <taxon>Bacteria</taxon>
        <taxon>Pseudomonadati</taxon>
        <taxon>Bacteroidota</taxon>
        <taxon>Flavobacteriia</taxon>
        <taxon>Flavobacteriales</taxon>
        <taxon>Flavobacteriaceae</taxon>
        <taxon>Postechiella</taxon>
    </lineage>
</organism>
<name>A0ABP8C2Y7_9FLAO</name>
<keyword evidence="1" id="KW-1133">Transmembrane helix</keyword>
<dbReference type="Proteomes" id="UP001501496">
    <property type="component" value="Unassembled WGS sequence"/>
</dbReference>
<dbReference type="EMBL" id="BAABCA010000002">
    <property type="protein sequence ID" value="GAA4232606.1"/>
    <property type="molecule type" value="Genomic_DNA"/>
</dbReference>
<dbReference type="RefSeq" id="WP_344786766.1">
    <property type="nucleotide sequence ID" value="NZ_BAABCA010000002.1"/>
</dbReference>
<evidence type="ECO:0000313" key="2">
    <source>
        <dbReference type="EMBL" id="GAA4232606.1"/>
    </source>
</evidence>
<keyword evidence="1" id="KW-0472">Membrane</keyword>
<evidence type="ECO:0000313" key="3">
    <source>
        <dbReference type="Proteomes" id="UP001501496"/>
    </source>
</evidence>
<gene>
    <name evidence="2" type="ORF">GCM10022291_07730</name>
</gene>
<proteinExistence type="predicted"/>
<feature type="transmembrane region" description="Helical" evidence="1">
    <location>
        <begin position="31"/>
        <end position="49"/>
    </location>
</feature>
<accession>A0ABP8C2Y7</accession>
<evidence type="ECO:0000256" key="1">
    <source>
        <dbReference type="SAM" id="Phobius"/>
    </source>
</evidence>